<dbReference type="Pfam" id="PF10431">
    <property type="entry name" value="ClpB_D2-small"/>
    <property type="match status" value="1"/>
</dbReference>
<dbReference type="InterPro" id="IPR027417">
    <property type="entry name" value="P-loop_NTPase"/>
</dbReference>
<keyword evidence="1" id="KW-0547">Nucleotide-binding</keyword>
<protein>
    <recommendedName>
        <fullName evidence="3">Clp ATPase C-terminal domain-containing protein</fullName>
    </recommendedName>
</protein>
<dbReference type="InterPro" id="IPR050130">
    <property type="entry name" value="ClpA_ClpB"/>
</dbReference>
<proteinExistence type="predicted"/>
<dbReference type="AlphaFoldDB" id="A0ABC8RSL8"/>
<reference evidence="4 5" key="1">
    <citation type="submission" date="2024-02" db="EMBL/GenBank/DDBJ databases">
        <authorList>
            <person name="Vignale AGUSTIN F."/>
            <person name="Sosa J E."/>
            <person name="Modenutti C."/>
        </authorList>
    </citation>
    <scope>NUCLEOTIDE SEQUENCE [LARGE SCALE GENOMIC DNA]</scope>
</reference>
<dbReference type="Proteomes" id="UP001642360">
    <property type="component" value="Unassembled WGS sequence"/>
</dbReference>
<dbReference type="SUPFAM" id="SSF52540">
    <property type="entry name" value="P-loop containing nucleoside triphosphate hydrolases"/>
    <property type="match status" value="1"/>
</dbReference>
<evidence type="ECO:0000313" key="4">
    <source>
        <dbReference type="EMBL" id="CAK9147976.1"/>
    </source>
</evidence>
<accession>A0ABC8RSL8</accession>
<keyword evidence="2" id="KW-0067">ATP-binding</keyword>
<feature type="domain" description="Clp ATPase C-terminal" evidence="3">
    <location>
        <begin position="27"/>
        <end position="111"/>
    </location>
</feature>
<dbReference type="Gene3D" id="1.10.8.60">
    <property type="match status" value="1"/>
</dbReference>
<dbReference type="SMART" id="SM01086">
    <property type="entry name" value="ClpB_D2-small"/>
    <property type="match status" value="1"/>
</dbReference>
<gene>
    <name evidence="4" type="ORF">ILEXP_LOCUS15906</name>
</gene>
<evidence type="ECO:0000313" key="5">
    <source>
        <dbReference type="Proteomes" id="UP001642360"/>
    </source>
</evidence>
<keyword evidence="5" id="KW-1185">Reference proteome</keyword>
<dbReference type="InterPro" id="IPR019489">
    <property type="entry name" value="Clp_ATPase_C"/>
</dbReference>
<organism evidence="4 5">
    <name type="scientific">Ilex paraguariensis</name>
    <name type="common">yerba mate</name>
    <dbReference type="NCBI Taxonomy" id="185542"/>
    <lineage>
        <taxon>Eukaryota</taxon>
        <taxon>Viridiplantae</taxon>
        <taxon>Streptophyta</taxon>
        <taxon>Embryophyta</taxon>
        <taxon>Tracheophyta</taxon>
        <taxon>Spermatophyta</taxon>
        <taxon>Magnoliopsida</taxon>
        <taxon>eudicotyledons</taxon>
        <taxon>Gunneridae</taxon>
        <taxon>Pentapetalae</taxon>
        <taxon>asterids</taxon>
        <taxon>campanulids</taxon>
        <taxon>Aquifoliales</taxon>
        <taxon>Aquifoliaceae</taxon>
        <taxon>Ilex</taxon>
    </lineage>
</organism>
<evidence type="ECO:0000256" key="1">
    <source>
        <dbReference type="ARBA" id="ARBA00022741"/>
    </source>
</evidence>
<evidence type="ECO:0000259" key="3">
    <source>
        <dbReference type="SMART" id="SM01086"/>
    </source>
</evidence>
<sequence length="132" mass="15371">MVMQEVRKHFKPELLNRLDDIVIFDPLSHEQLRQVARLRLKDIARRLAKRGIALAVVLAQSYDPVFGARPIRRWLEKKVVTELSKMLVREEIDENSTAYIDADPDRKELTYPVQKYGGLVNAATGPRYHYIK</sequence>
<evidence type="ECO:0000256" key="2">
    <source>
        <dbReference type="ARBA" id="ARBA00022840"/>
    </source>
</evidence>
<comment type="caution">
    <text evidence="4">The sequence shown here is derived from an EMBL/GenBank/DDBJ whole genome shotgun (WGS) entry which is preliminary data.</text>
</comment>
<name>A0ABC8RSL8_9AQUA</name>
<dbReference type="GO" id="GO:0005524">
    <property type="term" value="F:ATP binding"/>
    <property type="evidence" value="ECO:0007669"/>
    <property type="project" value="UniProtKB-KW"/>
</dbReference>
<dbReference type="PANTHER" id="PTHR11638">
    <property type="entry name" value="ATP-DEPENDENT CLP PROTEASE"/>
    <property type="match status" value="1"/>
</dbReference>
<dbReference type="EMBL" id="CAUOFW020001724">
    <property type="protein sequence ID" value="CAK9147976.1"/>
    <property type="molecule type" value="Genomic_DNA"/>
</dbReference>
<dbReference type="PANTHER" id="PTHR11638:SF18">
    <property type="entry name" value="HEAT SHOCK PROTEIN 104"/>
    <property type="match status" value="1"/>
</dbReference>